<dbReference type="RefSeq" id="WP_048597386.1">
    <property type="nucleotide sequence ID" value="NZ_CVPC01000002.1"/>
</dbReference>
<dbReference type="OrthoDB" id="9794948at2"/>
<organism evidence="1 2">
    <name type="scientific">Nereida ignava</name>
    <dbReference type="NCBI Taxonomy" id="282199"/>
    <lineage>
        <taxon>Bacteria</taxon>
        <taxon>Pseudomonadati</taxon>
        <taxon>Pseudomonadota</taxon>
        <taxon>Alphaproteobacteria</taxon>
        <taxon>Rhodobacterales</taxon>
        <taxon>Roseobacteraceae</taxon>
        <taxon>Nereida</taxon>
    </lineage>
</organism>
<dbReference type="Gene3D" id="2.30.110.10">
    <property type="entry name" value="Electron Transport, Fmn-binding Protein, Chain A"/>
    <property type="match status" value="1"/>
</dbReference>
<protein>
    <submittedName>
        <fullName evidence="1">Protease synthase and sporulation protein PAI 2</fullName>
    </submittedName>
</protein>
<evidence type="ECO:0000313" key="2">
    <source>
        <dbReference type="Proteomes" id="UP000048949"/>
    </source>
</evidence>
<keyword evidence="1" id="KW-0378">Hydrolase</keyword>
<dbReference type="GO" id="GO:0008233">
    <property type="term" value="F:peptidase activity"/>
    <property type="evidence" value="ECO:0007669"/>
    <property type="project" value="UniProtKB-KW"/>
</dbReference>
<dbReference type="PANTHER" id="PTHR35802">
    <property type="entry name" value="PROTEASE SYNTHASE AND SPORULATION PROTEIN PAI 2"/>
    <property type="match status" value="1"/>
</dbReference>
<keyword evidence="2" id="KW-1185">Reference proteome</keyword>
<sequence>MRQPEAFSETRVDVMHAMMTEHPFAAVVSHATGSLSADHVPLVVHSSVDPLGALHGHIAVSNPLFRETSGPIEVLCLFQGPQTYVTPAWYASKKEHGKVVPTWNYGGVHARGTLTFKRDPEWLMRHLHELTDAHEQNRPQPWAVTDAPDDYVARMLRGLVGFEIIIDDLQGTWKMSQNKTPADRSSVERGLAETGATDLAHLVQNRGV</sequence>
<dbReference type="PIRSF" id="PIRSF010372">
    <property type="entry name" value="PaiB"/>
    <property type="match status" value="1"/>
</dbReference>
<dbReference type="GO" id="GO:0006508">
    <property type="term" value="P:proteolysis"/>
    <property type="evidence" value="ECO:0007669"/>
    <property type="project" value="UniProtKB-KW"/>
</dbReference>
<dbReference type="SUPFAM" id="SSF50475">
    <property type="entry name" value="FMN-binding split barrel"/>
    <property type="match status" value="1"/>
</dbReference>
<proteinExistence type="predicted"/>
<accession>A0A0U1NHU2</accession>
<dbReference type="EMBL" id="CVQV01000002">
    <property type="protein sequence ID" value="CRK74079.1"/>
    <property type="molecule type" value="Genomic_DNA"/>
</dbReference>
<evidence type="ECO:0000313" key="1">
    <source>
        <dbReference type="EMBL" id="CRK74079.1"/>
    </source>
</evidence>
<keyword evidence="1" id="KW-0645">Protease</keyword>
<name>A0A0U1NHU2_9RHOB</name>
<gene>
    <name evidence="1" type="primary">paiB</name>
    <name evidence="1" type="ORF">NIG5292_00104</name>
</gene>
<dbReference type="InterPro" id="IPR007396">
    <property type="entry name" value="TR_PAI2-type"/>
</dbReference>
<dbReference type="PANTHER" id="PTHR35802:SF1">
    <property type="entry name" value="PROTEASE SYNTHASE AND SPORULATION PROTEIN PAI 2"/>
    <property type="match status" value="1"/>
</dbReference>
<dbReference type="STRING" id="282199.GCA_001049735_00104"/>
<dbReference type="Proteomes" id="UP000048949">
    <property type="component" value="Unassembled WGS sequence"/>
</dbReference>
<dbReference type="Pfam" id="PF04299">
    <property type="entry name" value="FMN_bind_2"/>
    <property type="match status" value="1"/>
</dbReference>
<dbReference type="InterPro" id="IPR012349">
    <property type="entry name" value="Split_barrel_FMN-bd"/>
</dbReference>
<dbReference type="AlphaFoldDB" id="A0A0U1NHU2"/>
<reference evidence="1 2" key="1">
    <citation type="submission" date="2015-04" db="EMBL/GenBank/DDBJ databases">
        <authorList>
            <person name="Syromyatnikov M.Y."/>
            <person name="Popov V.N."/>
        </authorList>
    </citation>
    <scope>NUCLEOTIDE SEQUENCE [LARGE SCALE GENOMIC DNA]</scope>
    <source>
        <strain evidence="1 2">CECT 5292</strain>
    </source>
</reference>